<dbReference type="InterPro" id="IPR043863">
    <property type="entry name" value="DUF5825"/>
</dbReference>
<comment type="caution">
    <text evidence="1">The sequence shown here is derived from an EMBL/GenBank/DDBJ whole genome shotgun (WGS) entry which is preliminary data.</text>
</comment>
<protein>
    <submittedName>
        <fullName evidence="1">Uncharacterized protein</fullName>
    </submittedName>
</protein>
<dbReference type="AlphaFoldDB" id="A0A1V4D9L5"/>
<accession>A0A1V4D9L5</accession>
<sequence length="231" mass="26152">MRAPEDPARKTDVASPAFPLTVKAWLDHDPTACTMTGMSLGEIEVTGTGTEAAEQLWGLGARRVRLPNVIDFTDSAEAARTVHAICLVRDLTSLAVHTDWQVRLTTETGTDDGWLPFSHLHPPRAVLGVPHGEEILHRWREEHYICKCLWRQGPGFVQIRDRRWGELRRFTVDEADYQRAIALLTTGAPVSSITASALADFREEKLIGEIGELAWWQPYRVRRWMEESIMI</sequence>
<proteinExistence type="predicted"/>
<reference evidence="1" key="1">
    <citation type="submission" date="2016-12" db="EMBL/GenBank/DDBJ databases">
        <title>Genome sequence of Streptomyces antioxidans MUSC 164.</title>
        <authorList>
            <person name="Lee L.-H."/>
            <person name="Ser H.-L."/>
        </authorList>
    </citation>
    <scope>NUCLEOTIDE SEQUENCE [LARGE SCALE GENOMIC DNA]</scope>
    <source>
        <strain evidence="1">MUSC 164</strain>
    </source>
</reference>
<organism evidence="1 2">
    <name type="scientific">Streptomyces antioxidans</name>
    <dbReference type="NCBI Taxonomy" id="1507734"/>
    <lineage>
        <taxon>Bacteria</taxon>
        <taxon>Bacillati</taxon>
        <taxon>Actinomycetota</taxon>
        <taxon>Actinomycetes</taxon>
        <taxon>Kitasatosporales</taxon>
        <taxon>Streptomycetaceae</taxon>
        <taxon>Streptomyces</taxon>
    </lineage>
</organism>
<dbReference type="Proteomes" id="UP000033615">
    <property type="component" value="Unassembled WGS sequence"/>
</dbReference>
<name>A0A1V4D9L5_9ACTN</name>
<evidence type="ECO:0000313" key="2">
    <source>
        <dbReference type="Proteomes" id="UP000033615"/>
    </source>
</evidence>
<dbReference type="EMBL" id="LAKD02000013">
    <property type="protein sequence ID" value="OPF82358.1"/>
    <property type="molecule type" value="Genomic_DNA"/>
</dbReference>
<gene>
    <name evidence="1" type="ORF">VT50_0207365</name>
</gene>
<keyword evidence="2" id="KW-1185">Reference proteome</keyword>
<dbReference type="Pfam" id="PF19142">
    <property type="entry name" value="DUF5825"/>
    <property type="match status" value="1"/>
</dbReference>
<evidence type="ECO:0000313" key="1">
    <source>
        <dbReference type="EMBL" id="OPF82358.1"/>
    </source>
</evidence>